<dbReference type="PANTHER" id="PTHR45702">
    <property type="entry name" value="ADAM10/ADAM17 METALLOPEPTIDASE FAMILY MEMBER"/>
    <property type="match status" value="1"/>
</dbReference>
<dbReference type="InterPro" id="IPR051489">
    <property type="entry name" value="ADAM_Metalloproteinase"/>
</dbReference>
<dbReference type="InterPro" id="IPR024079">
    <property type="entry name" value="MetalloPept_cat_dom_sf"/>
</dbReference>
<dbReference type="PANTHER" id="PTHR45702:SF2">
    <property type="entry name" value="KUZBANIAN, ISOFORM A"/>
    <property type="match status" value="1"/>
</dbReference>
<feature type="signal peptide" evidence="2">
    <location>
        <begin position="1"/>
        <end position="22"/>
    </location>
</feature>
<comment type="caution">
    <text evidence="4">The sequence shown here is derived from an EMBL/GenBank/DDBJ whole genome shotgun (WGS) entry which is preliminary data.</text>
</comment>
<dbReference type="AlphaFoldDB" id="A0A556MYN1"/>
<dbReference type="EMBL" id="VLPL01000004">
    <property type="protein sequence ID" value="TSJ45031.1"/>
    <property type="molecule type" value="Genomic_DNA"/>
</dbReference>
<sequence length="789" mass="84609">MKKMNYLVMTLLCMGCSLSAYNQEFKKVSLPKGIYSETKSFERINQKRVNDAWKGMREIYSFDFTDASTKSVSGEIEATVDLTLKKSGFVSYSNTASISNLLGIRPEVLSVQLPYEDRVLTLDLVQVNIFTDEFKLETSTPGLEKGVDFGLYYQGTVRGEDAVVGVSFFRDEFFVLINRNSTEDATIEAGLIRLPENRNSIHVIYSDDDLKNMPVYSCGSEGLEQYREAVERLSSQKQDLEQMEKATYKCVTYFWETRYNLYTAKGSTQAVTNHITNIFNNFKLMYENEQIGSKLNQLYVWTTADTYNDDLNTFSANRSNFGANIATLFSNTGGGGVAWLDQLCGSNEYYKHGFCGAVGGTVNAVPTYSWAVNVTTHEVGHNLGSPHTHACSWTGGAIDGCGPQAGYSEGCNGPIPANGGTIMSYCHLTSVGINFTLGFGPQPGNLIRSRVNSCITLTCNTDGGGQTCTTAYEPNETQSAATTLTSGTAVSAAIATSGDIDFFKITTSTTTNNVFSLAGPSGVDFDLVIYNSGGTQIGSSTSGTATESVTLNGQAAGTYYAKVFGYNNAVSSTCYTFTATATAVTNCSTAYEPNNSTSAAVAIPLSATISAAISSSTDQDYYKVTTTSVGTHQFALAGPTGVDYDLYIYNSGGTLIGSGTGTTATENVSISNLAVGTYTVRVFGYNGANSTACYTLNVAKTSAAFSGEESNPSDYSVYPNPAKDKLTVSSSNPDEVMHAEVLDMSGKVLSSTELRSNAAIDVSGISSGVYFVKIVSDNKEVTQIKFVKE</sequence>
<dbReference type="Proteomes" id="UP000316008">
    <property type="component" value="Unassembled WGS sequence"/>
</dbReference>
<gene>
    <name evidence="4" type="ORF">FO442_10580</name>
</gene>
<evidence type="ECO:0000256" key="1">
    <source>
        <dbReference type="ARBA" id="ARBA00022729"/>
    </source>
</evidence>
<feature type="domain" description="Secretion system C-terminal sorting" evidence="3">
    <location>
        <begin position="717"/>
        <end position="785"/>
    </location>
</feature>
<dbReference type="RefSeq" id="WP_144333150.1">
    <property type="nucleotide sequence ID" value="NZ_VLPL01000004.1"/>
</dbReference>
<dbReference type="GO" id="GO:0004222">
    <property type="term" value="F:metalloendopeptidase activity"/>
    <property type="evidence" value="ECO:0007669"/>
    <property type="project" value="TreeGrafter"/>
</dbReference>
<dbReference type="SUPFAM" id="SSF89260">
    <property type="entry name" value="Collagen-binding domain"/>
    <property type="match status" value="2"/>
</dbReference>
<protein>
    <submittedName>
        <fullName evidence="4">T9SS type A sorting domain-containing protein</fullName>
    </submittedName>
</protein>
<dbReference type="NCBIfam" id="TIGR04183">
    <property type="entry name" value="Por_Secre_tail"/>
    <property type="match status" value="1"/>
</dbReference>
<feature type="chain" id="PRO_5022064122" evidence="2">
    <location>
        <begin position="23"/>
        <end position="789"/>
    </location>
</feature>
<dbReference type="OrthoDB" id="1182309at2"/>
<dbReference type="Gene3D" id="2.60.120.380">
    <property type="match status" value="2"/>
</dbReference>
<name>A0A556MYN1_9FLAO</name>
<reference evidence="4 5" key="1">
    <citation type="submission" date="2019-07" db="EMBL/GenBank/DDBJ databases">
        <authorList>
            <person name="Huq M.A."/>
        </authorList>
    </citation>
    <scope>NUCLEOTIDE SEQUENCE [LARGE SCALE GENOMIC DNA]</scope>
    <source>
        <strain evidence="4 5">MAH-3</strain>
    </source>
</reference>
<dbReference type="GO" id="GO:0006509">
    <property type="term" value="P:membrane protein ectodomain proteolysis"/>
    <property type="evidence" value="ECO:0007669"/>
    <property type="project" value="TreeGrafter"/>
</dbReference>
<organism evidence="4 5">
    <name type="scientific">Fluviicola chungangensis</name>
    <dbReference type="NCBI Taxonomy" id="2597671"/>
    <lineage>
        <taxon>Bacteria</taxon>
        <taxon>Pseudomonadati</taxon>
        <taxon>Bacteroidota</taxon>
        <taxon>Flavobacteriia</taxon>
        <taxon>Flavobacteriales</taxon>
        <taxon>Crocinitomicaceae</taxon>
        <taxon>Fluviicola</taxon>
    </lineage>
</organism>
<dbReference type="Gene3D" id="3.40.390.10">
    <property type="entry name" value="Collagenase (Catalytic Domain)"/>
    <property type="match status" value="1"/>
</dbReference>
<dbReference type="SUPFAM" id="SSF55486">
    <property type="entry name" value="Metalloproteases ('zincins'), catalytic domain"/>
    <property type="match status" value="1"/>
</dbReference>
<dbReference type="InterPro" id="IPR026444">
    <property type="entry name" value="Secre_tail"/>
</dbReference>
<evidence type="ECO:0000313" key="5">
    <source>
        <dbReference type="Proteomes" id="UP000316008"/>
    </source>
</evidence>
<dbReference type="Pfam" id="PF13688">
    <property type="entry name" value="Reprolysin_5"/>
    <property type="match status" value="1"/>
</dbReference>
<dbReference type="Pfam" id="PF18962">
    <property type="entry name" value="Por_Secre_tail"/>
    <property type="match status" value="1"/>
</dbReference>
<keyword evidence="5" id="KW-1185">Reference proteome</keyword>
<evidence type="ECO:0000256" key="2">
    <source>
        <dbReference type="SAM" id="SignalP"/>
    </source>
</evidence>
<keyword evidence="1 2" id="KW-0732">Signal</keyword>
<proteinExistence type="predicted"/>
<evidence type="ECO:0000313" key="4">
    <source>
        <dbReference type="EMBL" id="TSJ45031.1"/>
    </source>
</evidence>
<accession>A0A556MYN1</accession>
<evidence type="ECO:0000259" key="3">
    <source>
        <dbReference type="Pfam" id="PF18962"/>
    </source>
</evidence>
<dbReference type="GO" id="GO:0005886">
    <property type="term" value="C:plasma membrane"/>
    <property type="evidence" value="ECO:0007669"/>
    <property type="project" value="TreeGrafter"/>
</dbReference>